<feature type="disulfide bond" evidence="6">
    <location>
        <begin position="41"/>
        <end position="85"/>
    </location>
</feature>
<evidence type="ECO:0000256" key="4">
    <source>
        <dbReference type="ARBA" id="ARBA00022685"/>
    </source>
</evidence>
<dbReference type="SUPFAM" id="SSF49606">
    <property type="entry name" value="Neurophysin II"/>
    <property type="match status" value="1"/>
</dbReference>
<dbReference type="InterPro" id="IPR022423">
    <property type="entry name" value="Neurohypophysial_hormone_CS"/>
</dbReference>
<keyword evidence="4" id="KW-0165">Cleavage on pair of basic residues</keyword>
<evidence type="ECO:0000313" key="8">
    <source>
        <dbReference type="EMBL" id="AAA74284.1"/>
    </source>
</evidence>
<keyword evidence="5 6" id="KW-1015">Disulfide bond</keyword>
<feature type="disulfide bond" evidence="6">
    <location>
        <begin position="106"/>
        <end position="111"/>
    </location>
</feature>
<name>Q91504_TORMA</name>
<keyword evidence="3" id="KW-0964">Secreted</keyword>
<accession>Q91504</accession>
<comment type="similarity">
    <text evidence="2">Belongs to the vasopressin/oxytocin family.</text>
</comment>
<dbReference type="SMART" id="SM00003">
    <property type="entry name" value="NH"/>
    <property type="match status" value="1"/>
</dbReference>
<dbReference type="GO" id="GO:0030141">
    <property type="term" value="C:secretory granule"/>
    <property type="evidence" value="ECO:0007669"/>
    <property type="project" value="TreeGrafter"/>
</dbReference>
<reference evidence="8" key="1">
    <citation type="journal article" date="1995" name="Mol. Mar. Biol. Biotechnol.">
        <title>Sequence analysis of a cDNA encoding an isotocin precursor and localization of the corresponding mRNA in the brain of the cartilaginous fish Torpedo marmorata.</title>
        <authorList>
            <person name="Buchholz H."/>
            <person name="Schonrock C."/>
            <person name="Fehr S."/>
            <person name="Richter D."/>
        </authorList>
    </citation>
    <scope>NUCLEOTIDE SEQUENCE</scope>
    <source>
        <tissue evidence="8">Brain</tissue>
    </source>
</reference>
<dbReference type="GO" id="GO:0005615">
    <property type="term" value="C:extracellular space"/>
    <property type="evidence" value="ECO:0007669"/>
    <property type="project" value="TreeGrafter"/>
</dbReference>
<protein>
    <submittedName>
        <fullName evidence="8">Isotocin/neurophysin</fullName>
    </submittedName>
</protein>
<dbReference type="Gene3D" id="2.60.9.10">
    <property type="entry name" value="Neurohypophysial hormone domain"/>
    <property type="match status" value="1"/>
</dbReference>
<comment type="subcellular location">
    <subcellularLocation>
        <location evidence="1">Secreted</location>
    </subcellularLocation>
</comment>
<feature type="disulfide bond" evidence="6">
    <location>
        <begin position="92"/>
        <end position="105"/>
    </location>
</feature>
<dbReference type="AlphaFoldDB" id="Q91504"/>
<dbReference type="PIRSF" id="PIRSF001815">
    <property type="entry name" value="Nonapeptide_hormone_precursor"/>
    <property type="match status" value="1"/>
</dbReference>
<evidence type="ECO:0000256" key="6">
    <source>
        <dbReference type="PIRSR" id="PIRSR001815-50"/>
    </source>
</evidence>
<evidence type="ECO:0000256" key="7">
    <source>
        <dbReference type="SAM" id="SignalP"/>
    </source>
</evidence>
<feature type="disulfide bond" evidence="6">
    <location>
        <begin position="59"/>
        <end position="65"/>
    </location>
</feature>
<dbReference type="EMBL" id="L37955">
    <property type="protein sequence ID" value="AAA74284.1"/>
    <property type="molecule type" value="mRNA"/>
</dbReference>
<dbReference type="Pfam" id="PF00184">
    <property type="entry name" value="Hormone_5"/>
    <property type="match status" value="1"/>
</dbReference>
<feature type="disulfide bond" evidence="6">
    <location>
        <begin position="99"/>
        <end position="117"/>
    </location>
</feature>
<dbReference type="FunFam" id="2.60.9.10:FF:000001">
    <property type="entry name" value="oxytocin-neurophysin 1"/>
    <property type="match status" value="1"/>
</dbReference>
<keyword evidence="8" id="KW-0527">Neuropeptide</keyword>
<feature type="disulfide bond" evidence="6">
    <location>
        <begin position="44"/>
        <end position="58"/>
    </location>
</feature>
<evidence type="ECO:0000256" key="2">
    <source>
        <dbReference type="ARBA" id="ARBA00007369"/>
    </source>
</evidence>
<dbReference type="InterPro" id="IPR036387">
    <property type="entry name" value="Neurhyp_horm_dom_sf"/>
</dbReference>
<feature type="chain" id="PRO_5004318834" evidence="7">
    <location>
        <begin position="20"/>
        <end position="126"/>
    </location>
</feature>
<dbReference type="InterPro" id="IPR000981">
    <property type="entry name" value="Neurhyp_horm"/>
</dbReference>
<dbReference type="GO" id="GO:0005185">
    <property type="term" value="F:neurohypophyseal hormone activity"/>
    <property type="evidence" value="ECO:0007669"/>
    <property type="project" value="InterPro"/>
</dbReference>
<dbReference type="PRINTS" id="PR00831">
    <property type="entry name" value="NEUROPHYSIN"/>
</dbReference>
<evidence type="ECO:0000256" key="3">
    <source>
        <dbReference type="ARBA" id="ARBA00022525"/>
    </source>
</evidence>
<evidence type="ECO:0000256" key="1">
    <source>
        <dbReference type="ARBA" id="ARBA00004613"/>
    </source>
</evidence>
<feature type="disulfide bond" evidence="6">
    <location>
        <begin position="52"/>
        <end position="75"/>
    </location>
</feature>
<evidence type="ECO:0000256" key="5">
    <source>
        <dbReference type="ARBA" id="ARBA00023157"/>
    </source>
</evidence>
<dbReference type="GO" id="GO:0007218">
    <property type="term" value="P:neuropeptide signaling pathway"/>
    <property type="evidence" value="ECO:0007669"/>
    <property type="project" value="UniProtKB-KW"/>
</dbReference>
<sequence precursor="true">MHSACLTVGFLCLVSFSTACYISNCPIGGKRSIMDMEIRQCLPCGPRNRGQCFGTSICCGEEIGCYFGTSETLRCQKEVYLPSPCEPTGRLCGRNGGKCATSGTCCTAESCTVDPTCDTRTIFSSD</sequence>
<dbReference type="PANTHER" id="PTHR11681:SF9">
    <property type="entry name" value="VASOPRESSIN-NEUROPHYSIN 2-COPEPTIN"/>
    <property type="match status" value="1"/>
</dbReference>
<feature type="signal peptide" evidence="7">
    <location>
        <begin position="1"/>
        <end position="19"/>
    </location>
</feature>
<dbReference type="PROSITE" id="PS00264">
    <property type="entry name" value="NEUROHYPOPHYS_HORM"/>
    <property type="match status" value="1"/>
</dbReference>
<organism evidence="8">
    <name type="scientific">Torpedo marmorata</name>
    <name type="common">Marbled electric ray</name>
    <dbReference type="NCBI Taxonomy" id="7788"/>
    <lineage>
        <taxon>Eukaryota</taxon>
        <taxon>Metazoa</taxon>
        <taxon>Chordata</taxon>
        <taxon>Craniata</taxon>
        <taxon>Vertebrata</taxon>
        <taxon>Chondrichthyes</taxon>
        <taxon>Elasmobranchii</taxon>
        <taxon>Batoidea</taxon>
        <taxon>Torpediniformes</taxon>
        <taxon>Torpedinidae</taxon>
        <taxon>Torpedo</taxon>
    </lineage>
</organism>
<dbReference type="PANTHER" id="PTHR11681">
    <property type="entry name" value="NEUROPHYSIN"/>
    <property type="match status" value="1"/>
</dbReference>
<proteinExistence type="evidence at transcript level"/>
<feature type="disulfide bond" evidence="6">
    <location>
        <begin position="20"/>
        <end position="25"/>
    </location>
</feature>
<keyword evidence="7" id="KW-0732">Signal</keyword>